<dbReference type="GO" id="GO:0016709">
    <property type="term" value="F:oxidoreductase activity, acting on paired donors, with incorporation or reduction of molecular oxygen, NAD(P)H as one donor, and incorporation of one atom of oxygen"/>
    <property type="evidence" value="ECO:0007669"/>
    <property type="project" value="UniProtKB-ARBA"/>
</dbReference>
<evidence type="ECO:0000256" key="1">
    <source>
        <dbReference type="ARBA" id="ARBA00001974"/>
    </source>
</evidence>
<organism evidence="5">
    <name type="scientific">Nonomuraea gerenzanensis</name>
    <dbReference type="NCBI Taxonomy" id="93944"/>
    <lineage>
        <taxon>Bacteria</taxon>
        <taxon>Bacillati</taxon>
        <taxon>Actinomycetota</taxon>
        <taxon>Actinomycetes</taxon>
        <taxon>Streptosporangiales</taxon>
        <taxon>Streptosporangiaceae</taxon>
        <taxon>Nonomuraea</taxon>
    </lineage>
</organism>
<keyword evidence="5" id="KW-0560">Oxidoreductase</keyword>
<dbReference type="EMBL" id="LT559118">
    <property type="protein sequence ID" value="SBO96964.1"/>
    <property type="molecule type" value="Genomic_DNA"/>
</dbReference>
<comment type="cofactor">
    <cofactor evidence="1">
        <name>FAD</name>
        <dbReference type="ChEBI" id="CHEBI:57692"/>
    </cofactor>
</comment>
<reference evidence="5" key="1">
    <citation type="submission" date="2016-04" db="EMBL/GenBank/DDBJ databases">
        <authorList>
            <person name="Evans L.H."/>
            <person name="Alamgir A."/>
            <person name="Owens N."/>
            <person name="Weber N.D."/>
            <person name="Virtaneva K."/>
            <person name="Barbian K."/>
            <person name="Babar A."/>
            <person name="Rosenke K."/>
        </authorList>
    </citation>
    <scope>NUCLEOTIDE SEQUENCE</scope>
    <source>
        <strain evidence="5">Nono1</strain>
    </source>
</reference>
<accession>A0A1M4EDW8</accession>
<evidence type="ECO:0000259" key="4">
    <source>
        <dbReference type="Pfam" id="PF01494"/>
    </source>
</evidence>
<dbReference type="PANTHER" id="PTHR43004:SF19">
    <property type="entry name" value="BINDING MONOOXYGENASE, PUTATIVE (JCVI)-RELATED"/>
    <property type="match status" value="1"/>
</dbReference>
<dbReference type="InterPro" id="IPR050641">
    <property type="entry name" value="RIFMO-like"/>
</dbReference>
<dbReference type="RefSeq" id="WP_225265753.1">
    <property type="nucleotide sequence ID" value="NZ_CP084058.1"/>
</dbReference>
<evidence type="ECO:0000313" key="5">
    <source>
        <dbReference type="EMBL" id="SBO96964.1"/>
    </source>
</evidence>
<keyword evidence="3" id="KW-0274">FAD</keyword>
<protein>
    <submittedName>
        <fullName evidence="5">Monooxygenase, FAD-binding</fullName>
    </submittedName>
</protein>
<evidence type="ECO:0000256" key="2">
    <source>
        <dbReference type="ARBA" id="ARBA00022630"/>
    </source>
</evidence>
<dbReference type="PANTHER" id="PTHR43004">
    <property type="entry name" value="TRK SYSTEM POTASSIUM UPTAKE PROTEIN"/>
    <property type="match status" value="1"/>
</dbReference>
<dbReference type="InterPro" id="IPR002938">
    <property type="entry name" value="FAD-bd"/>
</dbReference>
<keyword evidence="2" id="KW-0285">Flavoprotein</keyword>
<dbReference type="InterPro" id="IPR036188">
    <property type="entry name" value="FAD/NAD-bd_sf"/>
</dbReference>
<dbReference type="Gene3D" id="3.30.70.2450">
    <property type="match status" value="1"/>
</dbReference>
<name>A0A1M4EDW8_9ACTN</name>
<dbReference type="GO" id="GO:0071949">
    <property type="term" value="F:FAD binding"/>
    <property type="evidence" value="ECO:0007669"/>
    <property type="project" value="InterPro"/>
</dbReference>
<dbReference type="Gene3D" id="3.40.30.120">
    <property type="match status" value="1"/>
</dbReference>
<dbReference type="AlphaFoldDB" id="A0A1M4EDW8"/>
<proteinExistence type="predicted"/>
<dbReference type="SUPFAM" id="SSF51905">
    <property type="entry name" value="FAD/NAD(P)-binding domain"/>
    <property type="match status" value="1"/>
</dbReference>
<evidence type="ECO:0000256" key="3">
    <source>
        <dbReference type="ARBA" id="ARBA00022827"/>
    </source>
</evidence>
<feature type="domain" description="FAD-binding" evidence="4">
    <location>
        <begin position="2"/>
        <end position="329"/>
    </location>
</feature>
<dbReference type="Pfam" id="PF01494">
    <property type="entry name" value="FAD_binding_3"/>
    <property type="match status" value="1"/>
</dbReference>
<gene>
    <name evidence="5" type="ORF">BN4615_P6480</name>
</gene>
<dbReference type="Pfam" id="PF21274">
    <property type="entry name" value="Rng_hyd_C"/>
    <property type="match status" value="1"/>
</dbReference>
<sequence length="470" mass="50121">MAEVIIVGAGPTGLLLAGDLAESGIEVTVLERRDGKVSNLSRAFGVHARTLEQLDARGLADRLVPMGAVLSKVRLFERVEVDLGALPGRYPYLLITPQYNVENLLLERALKAGVEIVYDAEVLGLTQDATGVTVTTAAGEHRAAYAVGADGFHSAVRQALGQPFPGKSVLKSIMLADVKVAEPPAEMLTVNGVGDAFAFIAPFGDGYYRVFAWDRRHVVPDDAPLDMDEVREVTRRALGTDFGMHDARWLSRFHSDERQAPDYRIGRVFLAGDAAHVHSPAGGQGMNTGLQDAANLSWKLAAVLRGAPEALLDTYQAERHPVGRSVLRSSGAIIRAAMIESAAGQAIRGFAARRALAIPKVREKITGQLSGIGYHYPAPHGAHELVGTRAGDVPLAGGGRLYEALRDRRLVLIGAADVTGWHDRVRVEPPATPGGPLVLVRPDGYVGWAGTDTDELHRALTELAGPPAIG</sequence>
<keyword evidence="5" id="KW-0503">Monooxygenase</keyword>
<dbReference type="PRINTS" id="PR00420">
    <property type="entry name" value="RNGMNOXGNASE"/>
</dbReference>
<dbReference type="Gene3D" id="3.50.50.60">
    <property type="entry name" value="FAD/NAD(P)-binding domain"/>
    <property type="match status" value="1"/>
</dbReference>